<reference evidence="1" key="1">
    <citation type="journal article" date="2020" name="Stud. Mycol.">
        <title>101 Dothideomycetes genomes: a test case for predicting lifestyles and emergence of pathogens.</title>
        <authorList>
            <person name="Haridas S."/>
            <person name="Albert R."/>
            <person name="Binder M."/>
            <person name="Bloem J."/>
            <person name="Labutti K."/>
            <person name="Salamov A."/>
            <person name="Andreopoulos B."/>
            <person name="Baker S."/>
            <person name="Barry K."/>
            <person name="Bills G."/>
            <person name="Bluhm B."/>
            <person name="Cannon C."/>
            <person name="Castanera R."/>
            <person name="Culley D."/>
            <person name="Daum C."/>
            <person name="Ezra D."/>
            <person name="Gonzalez J."/>
            <person name="Henrissat B."/>
            <person name="Kuo A."/>
            <person name="Liang C."/>
            <person name="Lipzen A."/>
            <person name="Lutzoni F."/>
            <person name="Magnuson J."/>
            <person name="Mondo S."/>
            <person name="Nolan M."/>
            <person name="Ohm R."/>
            <person name="Pangilinan J."/>
            <person name="Park H.-J."/>
            <person name="Ramirez L."/>
            <person name="Alfaro M."/>
            <person name="Sun H."/>
            <person name="Tritt A."/>
            <person name="Yoshinaga Y."/>
            <person name="Zwiers L.-H."/>
            <person name="Turgeon B."/>
            <person name="Goodwin S."/>
            <person name="Spatafora J."/>
            <person name="Crous P."/>
            <person name="Grigoriev I."/>
        </authorList>
    </citation>
    <scope>NUCLEOTIDE SEQUENCE</scope>
    <source>
        <strain evidence="1">ATCC 16933</strain>
    </source>
</reference>
<proteinExistence type="predicted"/>
<accession>A0A6A6NLH5</accession>
<feature type="non-terminal residue" evidence="1">
    <location>
        <position position="1"/>
    </location>
</feature>
<organism evidence="1 2">
    <name type="scientific">Lineolata rhizophorae</name>
    <dbReference type="NCBI Taxonomy" id="578093"/>
    <lineage>
        <taxon>Eukaryota</taxon>
        <taxon>Fungi</taxon>
        <taxon>Dikarya</taxon>
        <taxon>Ascomycota</taxon>
        <taxon>Pezizomycotina</taxon>
        <taxon>Dothideomycetes</taxon>
        <taxon>Dothideomycetes incertae sedis</taxon>
        <taxon>Lineolatales</taxon>
        <taxon>Lineolataceae</taxon>
        <taxon>Lineolata</taxon>
    </lineage>
</organism>
<dbReference type="EMBL" id="MU001708">
    <property type="protein sequence ID" value="KAF2452526.1"/>
    <property type="molecule type" value="Genomic_DNA"/>
</dbReference>
<feature type="non-terminal residue" evidence="1">
    <location>
        <position position="65"/>
    </location>
</feature>
<gene>
    <name evidence="1" type="ORF">BDY21DRAFT_260383</name>
</gene>
<name>A0A6A6NLH5_9PEZI</name>
<dbReference type="Proteomes" id="UP000799766">
    <property type="component" value="Unassembled WGS sequence"/>
</dbReference>
<evidence type="ECO:0000313" key="1">
    <source>
        <dbReference type="EMBL" id="KAF2452526.1"/>
    </source>
</evidence>
<evidence type="ECO:0000313" key="2">
    <source>
        <dbReference type="Proteomes" id="UP000799766"/>
    </source>
</evidence>
<dbReference type="AlphaFoldDB" id="A0A6A6NLH5"/>
<sequence>LAMALFNTKVKWVGYVLHVVLENGMALTTETSEVTLKGVEDKTVNKVFGPKIHGAIKECPICRRE</sequence>
<keyword evidence="2" id="KW-1185">Reference proteome</keyword>
<protein>
    <submittedName>
        <fullName evidence="1">Uncharacterized protein</fullName>
    </submittedName>
</protein>
<dbReference type="OrthoDB" id="3789257at2759"/>